<feature type="domain" description="External alternative NADH-ubiquinone oxidoreductase-like C-terminal" evidence="11">
    <location>
        <begin position="411"/>
        <end position="495"/>
    </location>
</feature>
<evidence type="ECO:0000256" key="2">
    <source>
        <dbReference type="ARBA" id="ARBA00012637"/>
    </source>
</evidence>
<evidence type="ECO:0000256" key="4">
    <source>
        <dbReference type="ARBA" id="ARBA00022827"/>
    </source>
</evidence>
<keyword evidence="4" id="KW-0274">FAD</keyword>
<comment type="catalytic activity">
    <reaction evidence="9">
        <text>a ubiquinone + NADH + H(+) = a ubiquinol + NAD(+)</text>
        <dbReference type="Rhea" id="RHEA:23152"/>
        <dbReference type="Rhea" id="RHEA-COMP:9565"/>
        <dbReference type="Rhea" id="RHEA-COMP:9566"/>
        <dbReference type="ChEBI" id="CHEBI:15378"/>
        <dbReference type="ChEBI" id="CHEBI:16389"/>
        <dbReference type="ChEBI" id="CHEBI:17976"/>
        <dbReference type="ChEBI" id="CHEBI:57540"/>
        <dbReference type="ChEBI" id="CHEBI:57945"/>
    </reaction>
</comment>
<organism evidence="12 13">
    <name type="scientific">Cyclotella atomus</name>
    <dbReference type="NCBI Taxonomy" id="382360"/>
    <lineage>
        <taxon>Eukaryota</taxon>
        <taxon>Sar</taxon>
        <taxon>Stramenopiles</taxon>
        <taxon>Ochrophyta</taxon>
        <taxon>Bacillariophyta</taxon>
        <taxon>Coscinodiscophyceae</taxon>
        <taxon>Thalassiosirophycidae</taxon>
        <taxon>Stephanodiscales</taxon>
        <taxon>Stephanodiscaceae</taxon>
        <taxon>Cyclotella</taxon>
    </lineage>
</organism>
<keyword evidence="3" id="KW-0285">Flavoprotein</keyword>
<dbReference type="SUPFAM" id="SSF51905">
    <property type="entry name" value="FAD/NAD(P)-binding domain"/>
    <property type="match status" value="1"/>
</dbReference>
<dbReference type="PANTHER" id="PTHR43706:SF47">
    <property type="entry name" value="EXTERNAL NADH-UBIQUINONE OXIDOREDUCTASE 1, MITOCHONDRIAL-RELATED"/>
    <property type="match status" value="1"/>
</dbReference>
<proteinExistence type="inferred from homology"/>
<dbReference type="Pfam" id="PF07992">
    <property type="entry name" value="Pyr_redox_2"/>
    <property type="match status" value="1"/>
</dbReference>
<keyword evidence="7" id="KW-0520">NAD</keyword>
<dbReference type="EC" id="1.6.5.9" evidence="2"/>
<evidence type="ECO:0000259" key="10">
    <source>
        <dbReference type="Pfam" id="PF07992"/>
    </source>
</evidence>
<feature type="domain" description="FAD/NAD(P)-binding" evidence="10">
    <location>
        <begin position="51"/>
        <end position="392"/>
    </location>
</feature>
<keyword evidence="6" id="KW-0560">Oxidoreductase</keyword>
<sequence>MGLMDFTLKRLAPAAGATALTAFAGITTLNDDWDDYIPSSPATDPNAEPEKIVILGSGWAALSALRKCAAPNKSIVVVSPRPHFLYTPLLASSSVGTITLRSACEPLRALVESAASKATSATFVRADAREVDVKGKKVLATTDSDGMALELSYDKLVIAVGAQPNTFGIPGVQEHALFLKEAEDSAKLHAKLLCNLEKAAALNIRVAEIDRLLKVVVCGGGPTGVELAAELADFAHNDVARRYGTDISERIQIILVEAMPRILAPFDEKLANVAKEHLVSKGVDVRTGTAVTYVESNDVTLAPSCPRNATKEQREAAAAAAKTEETGALVWAAGIGARPLVKKLANSLGQTDMRGLQVDETLKVKGTDSVYAIGDAALSGYAPTAQVASQQGKHIGRAIRDGIDSKFEYIHAGSLCCLGSDNGIAQLLAPKGSNSFNVWDALGAEQVGKDGDERAVTGKPAFVMWRSLYWTKLLSTSSRLSLGGDWIKAQLHGRDVVEPVLQRTPTLKAAVESMGTELRRNNTIRLVNKADTLATDPAEKKKKRFWFF</sequence>
<dbReference type="PRINTS" id="PR00411">
    <property type="entry name" value="PNDRDTASEI"/>
</dbReference>
<accession>A0ABD3MWA1</accession>
<dbReference type="InterPro" id="IPR054585">
    <property type="entry name" value="NDH2-like_C"/>
</dbReference>
<evidence type="ECO:0000313" key="13">
    <source>
        <dbReference type="Proteomes" id="UP001530400"/>
    </source>
</evidence>
<dbReference type="InterPro" id="IPR023753">
    <property type="entry name" value="FAD/NAD-binding_dom"/>
</dbReference>
<evidence type="ECO:0000256" key="8">
    <source>
        <dbReference type="ARBA" id="ARBA00047599"/>
    </source>
</evidence>
<keyword evidence="5" id="KW-0809">Transit peptide</keyword>
<evidence type="ECO:0000313" key="12">
    <source>
        <dbReference type="EMBL" id="KAL3766537.1"/>
    </source>
</evidence>
<dbReference type="GO" id="GO:0050136">
    <property type="term" value="F:NADH dehydrogenase (quinone) (non-electrogenic) activity"/>
    <property type="evidence" value="ECO:0007669"/>
    <property type="project" value="UniProtKB-EC"/>
</dbReference>
<dbReference type="InterPro" id="IPR045024">
    <property type="entry name" value="NDH-2"/>
</dbReference>
<dbReference type="PRINTS" id="PR00368">
    <property type="entry name" value="FADPNR"/>
</dbReference>
<evidence type="ECO:0000256" key="1">
    <source>
        <dbReference type="ARBA" id="ARBA00005272"/>
    </source>
</evidence>
<dbReference type="EMBL" id="JALLPJ020001384">
    <property type="protein sequence ID" value="KAL3766537.1"/>
    <property type="molecule type" value="Genomic_DNA"/>
</dbReference>
<comment type="similarity">
    <text evidence="1">Belongs to the NADH dehydrogenase family.</text>
</comment>
<dbReference type="Proteomes" id="UP001530400">
    <property type="component" value="Unassembled WGS sequence"/>
</dbReference>
<dbReference type="Pfam" id="PF22366">
    <property type="entry name" value="NDH2_C"/>
    <property type="match status" value="1"/>
</dbReference>
<evidence type="ECO:0000256" key="6">
    <source>
        <dbReference type="ARBA" id="ARBA00023002"/>
    </source>
</evidence>
<evidence type="ECO:0000256" key="9">
    <source>
        <dbReference type="ARBA" id="ARBA00049010"/>
    </source>
</evidence>
<dbReference type="AlphaFoldDB" id="A0ABD3MWA1"/>
<comment type="catalytic activity">
    <reaction evidence="8">
        <text>a quinone + NADH + H(+) = a quinol + NAD(+)</text>
        <dbReference type="Rhea" id="RHEA:46160"/>
        <dbReference type="ChEBI" id="CHEBI:15378"/>
        <dbReference type="ChEBI" id="CHEBI:24646"/>
        <dbReference type="ChEBI" id="CHEBI:57540"/>
        <dbReference type="ChEBI" id="CHEBI:57945"/>
        <dbReference type="ChEBI" id="CHEBI:132124"/>
        <dbReference type="EC" id="1.6.5.9"/>
    </reaction>
</comment>
<dbReference type="InterPro" id="IPR036188">
    <property type="entry name" value="FAD/NAD-bd_sf"/>
</dbReference>
<dbReference type="PANTHER" id="PTHR43706">
    <property type="entry name" value="NADH DEHYDROGENASE"/>
    <property type="match status" value="1"/>
</dbReference>
<comment type="caution">
    <text evidence="12">The sequence shown here is derived from an EMBL/GenBank/DDBJ whole genome shotgun (WGS) entry which is preliminary data.</text>
</comment>
<keyword evidence="13" id="KW-1185">Reference proteome</keyword>
<name>A0ABD3MWA1_9STRA</name>
<evidence type="ECO:0000256" key="3">
    <source>
        <dbReference type="ARBA" id="ARBA00022630"/>
    </source>
</evidence>
<dbReference type="Gene3D" id="3.50.50.100">
    <property type="match status" value="1"/>
</dbReference>
<evidence type="ECO:0000259" key="11">
    <source>
        <dbReference type="Pfam" id="PF22366"/>
    </source>
</evidence>
<evidence type="ECO:0000256" key="7">
    <source>
        <dbReference type="ARBA" id="ARBA00023027"/>
    </source>
</evidence>
<evidence type="ECO:0000256" key="5">
    <source>
        <dbReference type="ARBA" id="ARBA00022946"/>
    </source>
</evidence>
<reference evidence="12 13" key="1">
    <citation type="submission" date="2024-10" db="EMBL/GenBank/DDBJ databases">
        <title>Updated reference genomes for cyclostephanoid diatoms.</title>
        <authorList>
            <person name="Roberts W.R."/>
            <person name="Alverson A.J."/>
        </authorList>
    </citation>
    <scope>NUCLEOTIDE SEQUENCE [LARGE SCALE GENOMIC DNA]</scope>
    <source>
        <strain evidence="12 13">AJA010-31</strain>
    </source>
</reference>
<protein>
    <recommendedName>
        <fullName evidence="2">NADH:ubiquinone reductase (non-electrogenic)</fullName>
        <ecNumber evidence="2">1.6.5.9</ecNumber>
    </recommendedName>
</protein>
<gene>
    <name evidence="12" type="ORF">ACHAWO_009351</name>
</gene>
<dbReference type="GO" id="GO:0005739">
    <property type="term" value="C:mitochondrion"/>
    <property type="evidence" value="ECO:0007669"/>
    <property type="project" value="UniProtKB-ARBA"/>
</dbReference>